<dbReference type="PANTHER" id="PTHR46289">
    <property type="entry name" value="52 KDA REPRESSOR OF THE INHIBITOR OF THE PROTEIN KINASE-LIKE PROTEIN-RELATED"/>
    <property type="match status" value="1"/>
</dbReference>
<accession>A0A139W9T5</accession>
<feature type="non-terminal residue" evidence="2">
    <location>
        <position position="1"/>
    </location>
</feature>
<reference evidence="2 3" key="1">
    <citation type="journal article" date="2008" name="Nature">
        <title>The genome of the model beetle and pest Tribolium castaneum.</title>
        <authorList>
            <consortium name="Tribolium Genome Sequencing Consortium"/>
            <person name="Richards S."/>
            <person name="Gibbs R.A."/>
            <person name="Weinstock G.M."/>
            <person name="Brown S.J."/>
            <person name="Denell R."/>
            <person name="Beeman R.W."/>
            <person name="Gibbs R."/>
            <person name="Beeman R.W."/>
            <person name="Brown S.J."/>
            <person name="Bucher G."/>
            <person name="Friedrich M."/>
            <person name="Grimmelikhuijzen C.J."/>
            <person name="Klingler M."/>
            <person name="Lorenzen M."/>
            <person name="Richards S."/>
            <person name="Roth S."/>
            <person name="Schroder R."/>
            <person name="Tautz D."/>
            <person name="Zdobnov E.M."/>
            <person name="Muzny D."/>
            <person name="Gibbs R.A."/>
            <person name="Weinstock G.M."/>
            <person name="Attaway T."/>
            <person name="Bell S."/>
            <person name="Buhay C.J."/>
            <person name="Chandrabose M.N."/>
            <person name="Chavez D."/>
            <person name="Clerk-Blankenburg K.P."/>
            <person name="Cree A."/>
            <person name="Dao M."/>
            <person name="Davis C."/>
            <person name="Chacko J."/>
            <person name="Dinh H."/>
            <person name="Dugan-Rocha S."/>
            <person name="Fowler G."/>
            <person name="Garner T.T."/>
            <person name="Garnes J."/>
            <person name="Gnirke A."/>
            <person name="Hawes A."/>
            <person name="Hernandez J."/>
            <person name="Hines S."/>
            <person name="Holder M."/>
            <person name="Hume J."/>
            <person name="Jhangiani S.N."/>
            <person name="Joshi V."/>
            <person name="Khan Z.M."/>
            <person name="Jackson L."/>
            <person name="Kovar C."/>
            <person name="Kowis A."/>
            <person name="Lee S."/>
            <person name="Lewis L.R."/>
            <person name="Margolis J."/>
            <person name="Morgan M."/>
            <person name="Nazareth L.V."/>
            <person name="Nguyen N."/>
            <person name="Okwuonu G."/>
            <person name="Parker D."/>
            <person name="Richards S."/>
            <person name="Ruiz S.J."/>
            <person name="Santibanez J."/>
            <person name="Savard J."/>
            <person name="Scherer S.E."/>
            <person name="Schneider B."/>
            <person name="Sodergren E."/>
            <person name="Tautz D."/>
            <person name="Vattahil S."/>
            <person name="Villasana D."/>
            <person name="White C.S."/>
            <person name="Wright R."/>
            <person name="Park Y."/>
            <person name="Beeman R.W."/>
            <person name="Lord J."/>
            <person name="Oppert B."/>
            <person name="Lorenzen M."/>
            <person name="Brown S."/>
            <person name="Wang L."/>
            <person name="Savard J."/>
            <person name="Tautz D."/>
            <person name="Richards S."/>
            <person name="Weinstock G."/>
            <person name="Gibbs R.A."/>
            <person name="Liu Y."/>
            <person name="Worley K."/>
            <person name="Weinstock G."/>
            <person name="Elsik C.G."/>
            <person name="Reese J.T."/>
            <person name="Elhaik E."/>
            <person name="Landan G."/>
            <person name="Graur D."/>
            <person name="Arensburger P."/>
            <person name="Atkinson P."/>
            <person name="Beeman R.W."/>
            <person name="Beidler J."/>
            <person name="Brown S.J."/>
            <person name="Demuth J.P."/>
            <person name="Drury D.W."/>
            <person name="Du Y.Z."/>
            <person name="Fujiwara H."/>
            <person name="Lorenzen M."/>
            <person name="Maselli V."/>
            <person name="Osanai M."/>
            <person name="Park Y."/>
            <person name="Robertson H.M."/>
            <person name="Tu Z."/>
            <person name="Wang J.J."/>
            <person name="Wang S."/>
            <person name="Richards S."/>
            <person name="Song H."/>
            <person name="Zhang L."/>
            <person name="Sodergren E."/>
            <person name="Werner D."/>
            <person name="Stanke M."/>
            <person name="Morgenstern B."/>
            <person name="Solovyev V."/>
            <person name="Kosarev P."/>
            <person name="Brown G."/>
            <person name="Chen H.C."/>
            <person name="Ermolaeva O."/>
            <person name="Hlavina W."/>
            <person name="Kapustin Y."/>
            <person name="Kiryutin B."/>
            <person name="Kitts P."/>
            <person name="Maglott D."/>
            <person name="Pruitt K."/>
            <person name="Sapojnikov V."/>
            <person name="Souvorov A."/>
            <person name="Mackey A.J."/>
            <person name="Waterhouse R.M."/>
            <person name="Wyder S."/>
            <person name="Zdobnov E.M."/>
            <person name="Zdobnov E.M."/>
            <person name="Wyder S."/>
            <person name="Kriventseva E.V."/>
            <person name="Kadowaki T."/>
            <person name="Bork P."/>
            <person name="Aranda M."/>
            <person name="Bao R."/>
            <person name="Beermann A."/>
            <person name="Berns N."/>
            <person name="Bolognesi R."/>
            <person name="Bonneton F."/>
            <person name="Bopp D."/>
            <person name="Brown S.J."/>
            <person name="Bucher G."/>
            <person name="Butts T."/>
            <person name="Chaumot A."/>
            <person name="Denell R.E."/>
            <person name="Ferrier D.E."/>
            <person name="Friedrich M."/>
            <person name="Gordon C.M."/>
            <person name="Jindra M."/>
            <person name="Klingler M."/>
            <person name="Lan Q."/>
            <person name="Lattorff H.M."/>
            <person name="Laudet V."/>
            <person name="von Levetsow C."/>
            <person name="Liu Z."/>
            <person name="Lutz R."/>
            <person name="Lynch J.A."/>
            <person name="da Fonseca R.N."/>
            <person name="Posnien N."/>
            <person name="Reuter R."/>
            <person name="Roth S."/>
            <person name="Savard J."/>
            <person name="Schinko J.B."/>
            <person name="Schmitt C."/>
            <person name="Schoppmeier M."/>
            <person name="Schroder R."/>
            <person name="Shippy T.D."/>
            <person name="Simonnet F."/>
            <person name="Marques-Souza H."/>
            <person name="Tautz D."/>
            <person name="Tomoyasu Y."/>
            <person name="Trauner J."/>
            <person name="Van der Zee M."/>
            <person name="Vervoort M."/>
            <person name="Wittkopp N."/>
            <person name="Wimmer E.A."/>
            <person name="Yang X."/>
            <person name="Jones A.K."/>
            <person name="Sattelle D.B."/>
            <person name="Ebert P.R."/>
            <person name="Nelson D."/>
            <person name="Scott J.G."/>
            <person name="Beeman R.W."/>
            <person name="Muthukrishnan S."/>
            <person name="Kramer K.J."/>
            <person name="Arakane Y."/>
            <person name="Beeman R.W."/>
            <person name="Zhu Q."/>
            <person name="Hogenkamp D."/>
            <person name="Dixit R."/>
            <person name="Oppert B."/>
            <person name="Jiang H."/>
            <person name="Zou Z."/>
            <person name="Marshall J."/>
            <person name="Elpidina E."/>
            <person name="Vinokurov K."/>
            <person name="Oppert C."/>
            <person name="Zou Z."/>
            <person name="Evans J."/>
            <person name="Lu Z."/>
            <person name="Zhao P."/>
            <person name="Sumathipala N."/>
            <person name="Altincicek B."/>
            <person name="Vilcinskas A."/>
            <person name="Williams M."/>
            <person name="Hultmark D."/>
            <person name="Hetru C."/>
            <person name="Jiang H."/>
            <person name="Grimmelikhuijzen C.J."/>
            <person name="Hauser F."/>
            <person name="Cazzamali G."/>
            <person name="Williamson M."/>
            <person name="Park Y."/>
            <person name="Li B."/>
            <person name="Tanaka Y."/>
            <person name="Predel R."/>
            <person name="Neupert S."/>
            <person name="Schachtner J."/>
            <person name="Verleyen P."/>
            <person name="Raible F."/>
            <person name="Bork P."/>
            <person name="Friedrich M."/>
            <person name="Walden K.K."/>
            <person name="Robertson H.M."/>
            <person name="Angeli S."/>
            <person name="Foret S."/>
            <person name="Bucher G."/>
            <person name="Schuetz S."/>
            <person name="Maleszka R."/>
            <person name="Wimmer E.A."/>
            <person name="Beeman R.W."/>
            <person name="Lorenzen M."/>
            <person name="Tomoyasu Y."/>
            <person name="Miller S.C."/>
            <person name="Grossmann D."/>
            <person name="Bucher G."/>
        </authorList>
    </citation>
    <scope>NUCLEOTIDE SEQUENCE [LARGE SCALE GENOMIC DNA]</scope>
    <source>
        <strain evidence="2 3">Georgia GA2</strain>
    </source>
</reference>
<dbReference type="EMBL" id="KQ971979">
    <property type="protein sequence ID" value="KYB24674.1"/>
    <property type="molecule type" value="Genomic_DNA"/>
</dbReference>
<dbReference type="Proteomes" id="UP000007266">
    <property type="component" value="Unassembled WGS sequence"/>
</dbReference>
<keyword evidence="3" id="KW-1185">Reference proteome</keyword>
<dbReference type="InterPro" id="IPR052958">
    <property type="entry name" value="IFN-induced_PKR_regulator"/>
</dbReference>
<feature type="region of interest" description="Disordered" evidence="1">
    <location>
        <begin position="350"/>
        <end position="375"/>
    </location>
</feature>
<organism evidence="2 3">
    <name type="scientific">Tribolium castaneum</name>
    <name type="common">Red flour beetle</name>
    <dbReference type="NCBI Taxonomy" id="7070"/>
    <lineage>
        <taxon>Eukaryota</taxon>
        <taxon>Metazoa</taxon>
        <taxon>Ecdysozoa</taxon>
        <taxon>Arthropoda</taxon>
        <taxon>Hexapoda</taxon>
        <taxon>Insecta</taxon>
        <taxon>Pterygota</taxon>
        <taxon>Neoptera</taxon>
        <taxon>Endopterygota</taxon>
        <taxon>Coleoptera</taxon>
        <taxon>Polyphaga</taxon>
        <taxon>Cucujiformia</taxon>
        <taxon>Tenebrionidae</taxon>
        <taxon>Tenebrionidae incertae sedis</taxon>
        <taxon>Tribolium</taxon>
    </lineage>
</organism>
<dbReference type="PANTHER" id="PTHR46289:SF14">
    <property type="entry name" value="DUF4371 DOMAIN-CONTAINING PROTEIN"/>
    <property type="match status" value="1"/>
</dbReference>
<protein>
    <submittedName>
        <fullName evidence="2">Uncharacterized protein</fullName>
    </submittedName>
</protein>
<feature type="compositionally biased region" description="Basic residues" evidence="1">
    <location>
        <begin position="124"/>
        <end position="133"/>
    </location>
</feature>
<evidence type="ECO:0000313" key="2">
    <source>
        <dbReference type="EMBL" id="KYB24674.1"/>
    </source>
</evidence>
<gene>
    <name evidence="2" type="primary">AUGUSTUS-3.0.2_31826</name>
    <name evidence="2" type="ORF">TcasGA2_TC031826</name>
</gene>
<dbReference type="InParanoid" id="A0A139W9T5"/>
<reference evidence="2 3" key="2">
    <citation type="journal article" date="2010" name="Nucleic Acids Res.">
        <title>BeetleBase in 2010: revisions to provide comprehensive genomic information for Tribolium castaneum.</title>
        <authorList>
            <person name="Kim H.S."/>
            <person name="Murphy T."/>
            <person name="Xia J."/>
            <person name="Caragea D."/>
            <person name="Park Y."/>
            <person name="Beeman R.W."/>
            <person name="Lorenzen M.D."/>
            <person name="Butcher S."/>
            <person name="Manak J.R."/>
            <person name="Brown S.J."/>
        </authorList>
    </citation>
    <scope>NUCLEOTIDE SEQUENCE [LARGE SCALE GENOMIC DNA]</scope>
    <source>
        <strain evidence="2 3">Georgia GA2</strain>
    </source>
</reference>
<sequence>YKGITVIDEATVSCCDNVLCDNEVNGDDEDHEFLDAISELATDKTIDIRIFHFVIKQKNALIKELHGKINLLNKHIEWLKNPSSNVSNHDNKEKETAIEAVMATASTSAEPVNNNKVPMDKPKRNAQNKHRATKSTLGDDAETFATVVNKGHLVTENVNPKVTKGKLPEEKLQKKVLVTAVTGDKETSQEWTSVVRKQGEIDNCCALEKISTWQDSKTANDAYCLLQTLRSSDFIISSICLSDVLGATVSLSRILQSNSIDLKKAADAINDTISVLQNKRENADVIYRQLFEEAKEVAGQLDVEIKCPRIVSRQIHRANNQPAQSAEEQNVEDLNITELDPTSEMIPQLQSQEATEIRQNPKRVKSTPTQTRKPKQPPIIIKSAITKPLNTQFKILYLKNETKIYTEEKEARNLIINQLTHSKINFYTFTPKDEKTYKIVLKAASFTTIEEIETTLGEHEVYDTTCIKLKSCNDYSQSFLISTQ</sequence>
<dbReference type="AlphaFoldDB" id="A0A139W9T5"/>
<feature type="region of interest" description="Disordered" evidence="1">
    <location>
        <begin position="110"/>
        <end position="134"/>
    </location>
</feature>
<evidence type="ECO:0000256" key="1">
    <source>
        <dbReference type="SAM" id="MobiDB-lite"/>
    </source>
</evidence>
<name>A0A139W9T5_TRICA</name>
<proteinExistence type="predicted"/>
<evidence type="ECO:0000313" key="3">
    <source>
        <dbReference type="Proteomes" id="UP000007266"/>
    </source>
</evidence>